<feature type="domain" description="Potassium channel" evidence="2">
    <location>
        <begin position="482"/>
        <end position="566"/>
    </location>
</feature>
<keyword evidence="1" id="KW-0812">Transmembrane</keyword>
<accession>A0A7X5KNN3</accession>
<name>A0A7X5KNN3_9FIRM</name>
<dbReference type="RefSeq" id="WP_162370689.1">
    <property type="nucleotide sequence ID" value="NZ_JAAEEH010000024.1"/>
</dbReference>
<organism evidence="3 4">
    <name type="scientific">Anaerotalea alkaliphila</name>
    <dbReference type="NCBI Taxonomy" id="2662126"/>
    <lineage>
        <taxon>Bacteria</taxon>
        <taxon>Bacillati</taxon>
        <taxon>Bacillota</taxon>
        <taxon>Clostridia</taxon>
        <taxon>Eubacteriales</taxon>
        <taxon>Anaerotalea</taxon>
    </lineage>
</organism>
<keyword evidence="4" id="KW-1185">Reference proteome</keyword>
<proteinExistence type="predicted"/>
<reference evidence="3 4" key="1">
    <citation type="submission" date="2020-01" db="EMBL/GenBank/DDBJ databases">
        <title>Anaeroalcalibacter tamaniensis gen. nov., sp. nov., moderately halophilic strictly anaerobic fermenter bacterium from mud volcano of Taman peninsula.</title>
        <authorList>
            <person name="Frolova A."/>
            <person name="Merkel A.Y."/>
            <person name="Slobodkin A.I."/>
        </authorList>
    </citation>
    <scope>NUCLEOTIDE SEQUENCE [LARGE SCALE GENOMIC DNA]</scope>
    <source>
        <strain evidence="3 4">F-3ap</strain>
    </source>
</reference>
<dbReference type="Pfam" id="PF07885">
    <property type="entry name" value="Ion_trans_2"/>
    <property type="match status" value="1"/>
</dbReference>
<dbReference type="GO" id="GO:0034220">
    <property type="term" value="P:monoatomic ion transmembrane transport"/>
    <property type="evidence" value="ECO:0007669"/>
    <property type="project" value="UniProtKB-KW"/>
</dbReference>
<dbReference type="AlphaFoldDB" id="A0A7X5KNN3"/>
<keyword evidence="3" id="KW-0813">Transport</keyword>
<protein>
    <submittedName>
        <fullName evidence="3">Two pore domain potassium channel family protein</fullName>
    </submittedName>
</protein>
<keyword evidence="3" id="KW-0406">Ion transport</keyword>
<evidence type="ECO:0000313" key="4">
    <source>
        <dbReference type="Proteomes" id="UP000461585"/>
    </source>
</evidence>
<evidence type="ECO:0000259" key="2">
    <source>
        <dbReference type="Pfam" id="PF07885"/>
    </source>
</evidence>
<keyword evidence="3" id="KW-0407">Ion channel</keyword>
<keyword evidence="1" id="KW-1133">Transmembrane helix</keyword>
<dbReference type="EMBL" id="JAAEEH010000024">
    <property type="protein sequence ID" value="NDL67968.1"/>
    <property type="molecule type" value="Genomic_DNA"/>
</dbReference>
<feature type="transmembrane region" description="Helical" evidence="1">
    <location>
        <begin position="544"/>
        <end position="565"/>
    </location>
</feature>
<gene>
    <name evidence="3" type="ORF">GXN74_09470</name>
</gene>
<dbReference type="Gene3D" id="1.10.287.70">
    <property type="match status" value="1"/>
</dbReference>
<evidence type="ECO:0000313" key="3">
    <source>
        <dbReference type="EMBL" id="NDL67968.1"/>
    </source>
</evidence>
<dbReference type="SUPFAM" id="SSF81324">
    <property type="entry name" value="Voltage-gated potassium channels"/>
    <property type="match status" value="1"/>
</dbReference>
<feature type="transmembrane region" description="Helical" evidence="1">
    <location>
        <begin position="514"/>
        <end position="532"/>
    </location>
</feature>
<sequence>MEYVVKMEERPFELFNGFSTPRTVRVESIHPEEKSTKVQHFGWMTPELFKEYHALDKDVMLKDVYFQDFDIHLYRDLFYRESLHYVDRFHAERCFFDGDSHFGSTVFGKGGFSLAHSTFGNGKVDFSKSTFESEAVYFSGIRFGCGEKLFTSTVFLGNSVNFFSTDFSDGHVNFKTSNFENAHLNFSGAIFGDGDVDFDFSRFGSLGTDFTGVCFGDGLISFRNCNFNSGDLLLFGSRFGQGKVTFSDAVFGDCNVDFSFCHFKKTIFHFKYAKLGYGRFAMNNIRLEEGYVLFKSVEFKSKSVNFSDSVIDKIHFWNSIFNEHVNMAVRKCNRLTLENCIIEKTFDMISTTKRKVEIQCLNLMDTRNLGMIYVDWDLNDVKQMIYAQGKSTSHLDKAHQFRLLKENFHEIGHYKDEDRAYVEHKRCEALAELKGEDLVHVENKGRITLLRRLQYPFRWFVLDFIGNYATNPFRILGTLVLTILAFTFIYLLPFVELDGRKSYYVSSIVDPQRAAFMTALYHSIATIFTIGYGDVNPGNGISMFLSGFEGFIGLFLMAYFTVAFLRKTLR</sequence>
<dbReference type="Proteomes" id="UP000461585">
    <property type="component" value="Unassembled WGS sequence"/>
</dbReference>
<evidence type="ECO:0000256" key="1">
    <source>
        <dbReference type="SAM" id="Phobius"/>
    </source>
</evidence>
<comment type="caution">
    <text evidence="3">The sequence shown here is derived from an EMBL/GenBank/DDBJ whole genome shotgun (WGS) entry which is preliminary data.</text>
</comment>
<feature type="transmembrane region" description="Helical" evidence="1">
    <location>
        <begin position="473"/>
        <end position="493"/>
    </location>
</feature>
<dbReference type="InterPro" id="IPR013099">
    <property type="entry name" value="K_chnl_dom"/>
</dbReference>
<keyword evidence="1" id="KW-0472">Membrane</keyword>